<dbReference type="GO" id="GO:0010181">
    <property type="term" value="F:FMN binding"/>
    <property type="evidence" value="ECO:0007669"/>
    <property type="project" value="InterPro"/>
</dbReference>
<dbReference type="InterPro" id="IPR002563">
    <property type="entry name" value="Flavin_Rdtase-like_dom"/>
</dbReference>
<feature type="domain" description="Flavin reductase like" evidence="1">
    <location>
        <begin position="21"/>
        <end position="117"/>
    </location>
</feature>
<protein>
    <recommendedName>
        <fullName evidence="1">Flavin reductase like domain-containing protein</fullName>
    </recommendedName>
</protein>
<dbReference type="PANTHER" id="PTHR43812">
    <property type="entry name" value="BLR2425 PROTEIN"/>
    <property type="match status" value="1"/>
</dbReference>
<reference evidence="2" key="1">
    <citation type="submission" date="2023-06" db="EMBL/GenBank/DDBJ databases">
        <title>Black Yeasts Isolated from many extreme environments.</title>
        <authorList>
            <person name="Coleine C."/>
            <person name="Stajich J.E."/>
            <person name="Selbmann L."/>
        </authorList>
    </citation>
    <scope>NUCLEOTIDE SEQUENCE</scope>
    <source>
        <strain evidence="2">CCFEE 5200</strain>
    </source>
</reference>
<dbReference type="Proteomes" id="UP001175353">
    <property type="component" value="Unassembled WGS sequence"/>
</dbReference>
<sequence length="162" mass="17973">MFSAKLAHKWGSQRQDPTVNAEATGEFCWSVATWDLREAVNQTAEWFDSTVDEFERAKLEKEAAKLLNGPMVKASPIKFECKYYTTLPLPGNPRMGSADVVIGKVMAVHIGEKVLTNGMADLGKVQPIARCGYHQYTVVRAESIFEMIIPRDPKQPVGLEGS</sequence>
<dbReference type="PANTHER" id="PTHR43812:SF2">
    <property type="entry name" value="FLAVIN REDUCTASE LIKE DOMAIN-CONTAINING PROTEIN"/>
    <property type="match status" value="1"/>
</dbReference>
<dbReference type="EMBL" id="JAUJLE010000566">
    <property type="protein sequence ID" value="KAK0953182.1"/>
    <property type="molecule type" value="Genomic_DNA"/>
</dbReference>
<accession>A0AAN6K0X7</accession>
<keyword evidence="3" id="KW-1185">Reference proteome</keyword>
<dbReference type="Gene3D" id="2.30.110.10">
    <property type="entry name" value="Electron Transport, Fmn-binding Protein, Chain A"/>
    <property type="match status" value="1"/>
</dbReference>
<evidence type="ECO:0000259" key="1">
    <source>
        <dbReference type="Pfam" id="PF01613"/>
    </source>
</evidence>
<name>A0AAN6K0X7_9PEZI</name>
<evidence type="ECO:0000313" key="3">
    <source>
        <dbReference type="Proteomes" id="UP001175353"/>
    </source>
</evidence>
<dbReference type="AlphaFoldDB" id="A0AAN6K0X7"/>
<gene>
    <name evidence="2" type="ORF">LTR91_023984</name>
</gene>
<comment type="caution">
    <text evidence="2">The sequence shown here is derived from an EMBL/GenBank/DDBJ whole genome shotgun (WGS) entry which is preliminary data.</text>
</comment>
<evidence type="ECO:0000313" key="2">
    <source>
        <dbReference type="EMBL" id="KAK0953182.1"/>
    </source>
</evidence>
<dbReference type="Pfam" id="PF01613">
    <property type="entry name" value="Flavin_Reduct"/>
    <property type="match status" value="1"/>
</dbReference>
<dbReference type="SUPFAM" id="SSF50475">
    <property type="entry name" value="FMN-binding split barrel"/>
    <property type="match status" value="1"/>
</dbReference>
<proteinExistence type="predicted"/>
<dbReference type="InterPro" id="IPR012349">
    <property type="entry name" value="Split_barrel_FMN-bd"/>
</dbReference>
<organism evidence="2 3">
    <name type="scientific">Friedmanniomyces endolithicus</name>
    <dbReference type="NCBI Taxonomy" id="329885"/>
    <lineage>
        <taxon>Eukaryota</taxon>
        <taxon>Fungi</taxon>
        <taxon>Dikarya</taxon>
        <taxon>Ascomycota</taxon>
        <taxon>Pezizomycotina</taxon>
        <taxon>Dothideomycetes</taxon>
        <taxon>Dothideomycetidae</taxon>
        <taxon>Mycosphaerellales</taxon>
        <taxon>Teratosphaeriaceae</taxon>
        <taxon>Friedmanniomyces</taxon>
    </lineage>
</organism>